<dbReference type="InterPro" id="IPR001697">
    <property type="entry name" value="Pyr_Knase"/>
</dbReference>
<gene>
    <name evidence="17" type="primary">pyk</name>
    <name evidence="17" type="ORF">MELA_02777</name>
</gene>
<dbReference type="Pfam" id="PF00224">
    <property type="entry name" value="PK"/>
    <property type="match status" value="1"/>
</dbReference>
<dbReference type="AlphaFoldDB" id="A0A564ZM27"/>
<dbReference type="InterPro" id="IPR036918">
    <property type="entry name" value="Pyrv_Knase_C_sf"/>
</dbReference>
<dbReference type="Gene3D" id="2.40.33.10">
    <property type="entry name" value="PK beta-barrel domain-like"/>
    <property type="match status" value="1"/>
</dbReference>
<dbReference type="InterPro" id="IPR018209">
    <property type="entry name" value="Pyrv_Knase_AS"/>
</dbReference>
<keyword evidence="10 14" id="KW-0460">Magnesium</keyword>
<dbReference type="SUPFAM" id="SSF50800">
    <property type="entry name" value="PK beta-barrel domain-like"/>
    <property type="match status" value="1"/>
</dbReference>
<feature type="domain" description="Pyruvate kinase barrel" evidence="15">
    <location>
        <begin position="57"/>
        <end position="377"/>
    </location>
</feature>
<keyword evidence="6" id="KW-0479">Metal-binding</keyword>
<accession>A0A564ZM27</accession>
<evidence type="ECO:0000256" key="7">
    <source>
        <dbReference type="ARBA" id="ARBA00022741"/>
    </source>
</evidence>
<dbReference type="PANTHER" id="PTHR11817">
    <property type="entry name" value="PYRUVATE KINASE"/>
    <property type="match status" value="1"/>
</dbReference>
<keyword evidence="5 14" id="KW-0808">Transferase</keyword>
<dbReference type="Gene3D" id="3.20.20.60">
    <property type="entry name" value="Phosphoenolpyruvate-binding domains"/>
    <property type="match status" value="1"/>
</dbReference>
<dbReference type="Pfam" id="PF02887">
    <property type="entry name" value="PK_C"/>
    <property type="match status" value="1"/>
</dbReference>
<keyword evidence="9" id="KW-0067">ATP-binding</keyword>
<dbReference type="EMBL" id="CABIKM010000054">
    <property type="protein sequence ID" value="VUZ86374.1"/>
    <property type="molecule type" value="Genomic_DNA"/>
</dbReference>
<evidence type="ECO:0000256" key="14">
    <source>
        <dbReference type="RuleBase" id="RU000504"/>
    </source>
</evidence>
<evidence type="ECO:0000256" key="9">
    <source>
        <dbReference type="ARBA" id="ARBA00022840"/>
    </source>
</evidence>
<comment type="similarity">
    <text evidence="3 14">Belongs to the pyruvate kinase family.</text>
</comment>
<dbReference type="InterPro" id="IPR015793">
    <property type="entry name" value="Pyrv_Knase_brl"/>
</dbReference>
<keyword evidence="7" id="KW-0547">Nucleotide-binding</keyword>
<evidence type="ECO:0000256" key="2">
    <source>
        <dbReference type="ARBA" id="ARBA00004997"/>
    </source>
</evidence>
<dbReference type="GO" id="GO:0005524">
    <property type="term" value="F:ATP binding"/>
    <property type="evidence" value="ECO:0007669"/>
    <property type="project" value="UniProtKB-KW"/>
</dbReference>
<dbReference type="PROSITE" id="PS00110">
    <property type="entry name" value="PYRUVATE_KINASE"/>
    <property type="match status" value="1"/>
</dbReference>
<evidence type="ECO:0000313" key="18">
    <source>
        <dbReference type="Proteomes" id="UP000334340"/>
    </source>
</evidence>
<evidence type="ECO:0000256" key="1">
    <source>
        <dbReference type="ARBA" id="ARBA00001958"/>
    </source>
</evidence>
<dbReference type="InterPro" id="IPR015806">
    <property type="entry name" value="Pyrv_Knase_insert_dom_sf"/>
</dbReference>
<keyword evidence="18" id="KW-1185">Reference proteome</keyword>
<reference evidence="17 18" key="1">
    <citation type="submission" date="2019-07" db="EMBL/GenBank/DDBJ databases">
        <authorList>
            <person name="Cremers G."/>
        </authorList>
    </citation>
    <scope>NUCLEOTIDE SEQUENCE [LARGE SCALE GENOMIC DNA]</scope>
</reference>
<keyword evidence="11 14" id="KW-0324">Glycolysis</keyword>
<dbReference type="GO" id="GO:0000287">
    <property type="term" value="F:magnesium ion binding"/>
    <property type="evidence" value="ECO:0007669"/>
    <property type="project" value="UniProtKB-UniRule"/>
</dbReference>
<keyword evidence="8 14" id="KW-0418">Kinase</keyword>
<feature type="domain" description="Pyruvate kinase C-terminal" evidence="16">
    <location>
        <begin position="413"/>
        <end position="523"/>
    </location>
</feature>
<evidence type="ECO:0000256" key="3">
    <source>
        <dbReference type="ARBA" id="ARBA00008663"/>
    </source>
</evidence>
<dbReference type="GO" id="GO:0004743">
    <property type="term" value="F:pyruvate kinase activity"/>
    <property type="evidence" value="ECO:0007669"/>
    <property type="project" value="UniProtKB-UniRule"/>
</dbReference>
<dbReference type="InterPro" id="IPR015795">
    <property type="entry name" value="Pyrv_Knase_C"/>
</dbReference>
<keyword evidence="12 17" id="KW-0670">Pyruvate</keyword>
<dbReference type="SUPFAM" id="SSF52935">
    <property type="entry name" value="PK C-terminal domain-like"/>
    <property type="match status" value="1"/>
</dbReference>
<dbReference type="InterPro" id="IPR011037">
    <property type="entry name" value="Pyrv_Knase-like_insert_dom_sf"/>
</dbReference>
<dbReference type="SUPFAM" id="SSF51621">
    <property type="entry name" value="Phosphoenolpyruvate/pyruvate domain"/>
    <property type="match status" value="1"/>
</dbReference>
<dbReference type="GO" id="GO:0030955">
    <property type="term" value="F:potassium ion binding"/>
    <property type="evidence" value="ECO:0007669"/>
    <property type="project" value="UniProtKB-UniRule"/>
</dbReference>
<evidence type="ECO:0000256" key="12">
    <source>
        <dbReference type="ARBA" id="ARBA00023317"/>
    </source>
</evidence>
<protein>
    <recommendedName>
        <fullName evidence="4 13">Pyruvate kinase</fullName>
        <ecNumber evidence="4 13">2.7.1.40</ecNumber>
    </recommendedName>
</protein>
<evidence type="ECO:0000256" key="5">
    <source>
        <dbReference type="ARBA" id="ARBA00022679"/>
    </source>
</evidence>
<comment type="cofactor">
    <cofactor evidence="1">
        <name>K(+)</name>
        <dbReference type="ChEBI" id="CHEBI:29103"/>
    </cofactor>
</comment>
<evidence type="ECO:0000313" key="17">
    <source>
        <dbReference type="EMBL" id="VUZ86374.1"/>
    </source>
</evidence>
<evidence type="ECO:0000256" key="11">
    <source>
        <dbReference type="ARBA" id="ARBA00023152"/>
    </source>
</evidence>
<dbReference type="NCBIfam" id="NF004491">
    <property type="entry name" value="PRK05826.1"/>
    <property type="match status" value="1"/>
</dbReference>
<name>A0A564ZM27_9BACT</name>
<dbReference type="InterPro" id="IPR040442">
    <property type="entry name" value="Pyrv_kinase-like_dom_sf"/>
</dbReference>
<sequence>MRAAGDLSKVLVAREQGRIPWPFSPGHWTPWYNAGGSEPRSADTRVNLTAMPVIGTKTKIVATVGPASETAERLTRLVEAGVAVFRLNMAHGRRGWHEAVLGRIRRVSEDLDRPLAILIDLGGPKIRLGPIAGGSVNCEIGHRFRFVVDAAAARGPNDLTSSHRALVQALEIGNVVLLVDGMVSMRVEEKQEGAVVCRVVQPGEIRSGAGINVPGVHLPGGALTEKDYGDVRWAAGHSVDFFGLSFVRRPEDVRELRDELRRLDSGARIVAKIERAEAVEALNEIIHEADAIMVARGDLGVEIDIARIAGVQKQVIRRCRQARVPVITATHMLESMRSSRLPTRAEATDVANAILDGSDALMLSAETAIGRYPVEAVAMMRSIVRETEPLIEPWVGPEPGVRSPQAASSIIDGIVEATSRLAKEIRATLVLVATRDGNTALLLSKQRSRTPILGISHHKATVRCMSLYWGVTPLHFPEAQDSGELLRRVTNWARKQDLLRPGDRVVLIASTHWTTTGHNMIVVDEVK</sequence>
<dbReference type="PRINTS" id="PR01050">
    <property type="entry name" value="PYRUVTKNASE"/>
</dbReference>
<comment type="catalytic activity">
    <reaction evidence="14">
        <text>pyruvate + ATP = phosphoenolpyruvate + ADP + H(+)</text>
        <dbReference type="Rhea" id="RHEA:18157"/>
        <dbReference type="ChEBI" id="CHEBI:15361"/>
        <dbReference type="ChEBI" id="CHEBI:15378"/>
        <dbReference type="ChEBI" id="CHEBI:30616"/>
        <dbReference type="ChEBI" id="CHEBI:58702"/>
        <dbReference type="ChEBI" id="CHEBI:456216"/>
        <dbReference type="EC" id="2.7.1.40"/>
    </reaction>
</comment>
<evidence type="ECO:0000256" key="4">
    <source>
        <dbReference type="ARBA" id="ARBA00012142"/>
    </source>
</evidence>
<evidence type="ECO:0000256" key="10">
    <source>
        <dbReference type="ARBA" id="ARBA00022842"/>
    </source>
</evidence>
<dbReference type="Gene3D" id="3.40.1380.20">
    <property type="entry name" value="Pyruvate kinase, C-terminal domain"/>
    <property type="match status" value="1"/>
</dbReference>
<dbReference type="GO" id="GO:0016301">
    <property type="term" value="F:kinase activity"/>
    <property type="evidence" value="ECO:0007669"/>
    <property type="project" value="UniProtKB-KW"/>
</dbReference>
<comment type="pathway">
    <text evidence="2 14">Carbohydrate degradation; glycolysis; pyruvate from D-glyceraldehyde 3-phosphate: step 5/5.</text>
</comment>
<dbReference type="NCBIfam" id="TIGR01064">
    <property type="entry name" value="pyruv_kin"/>
    <property type="match status" value="1"/>
</dbReference>
<evidence type="ECO:0000259" key="16">
    <source>
        <dbReference type="Pfam" id="PF02887"/>
    </source>
</evidence>
<dbReference type="Proteomes" id="UP000334340">
    <property type="component" value="Unassembled WGS sequence"/>
</dbReference>
<evidence type="ECO:0000256" key="13">
    <source>
        <dbReference type="NCBIfam" id="TIGR01064"/>
    </source>
</evidence>
<proteinExistence type="inferred from homology"/>
<evidence type="ECO:0000256" key="6">
    <source>
        <dbReference type="ARBA" id="ARBA00022723"/>
    </source>
</evidence>
<evidence type="ECO:0000259" key="15">
    <source>
        <dbReference type="Pfam" id="PF00224"/>
    </source>
</evidence>
<dbReference type="InterPro" id="IPR015813">
    <property type="entry name" value="Pyrv/PenolPyrv_kinase-like_dom"/>
</dbReference>
<evidence type="ECO:0000256" key="8">
    <source>
        <dbReference type="ARBA" id="ARBA00022777"/>
    </source>
</evidence>
<dbReference type="UniPathway" id="UPA00109">
    <property type="reaction ID" value="UER00188"/>
</dbReference>
<organism evidence="17 18">
    <name type="scientific">Candidatus Methylomirabilis lanthanidiphila</name>
    <dbReference type="NCBI Taxonomy" id="2211376"/>
    <lineage>
        <taxon>Bacteria</taxon>
        <taxon>Candidatus Methylomirabilota</taxon>
        <taxon>Candidatus Methylomirabilia</taxon>
        <taxon>Candidatus Methylomirabilales</taxon>
        <taxon>Candidatus Methylomirabilaceae</taxon>
        <taxon>Candidatus Methylomirabilis</taxon>
    </lineage>
</organism>
<dbReference type="EC" id="2.7.1.40" evidence="4 13"/>